<dbReference type="RefSeq" id="WP_322444160.1">
    <property type="nucleotide sequence ID" value="NZ_JAXOTQ010000131.1"/>
</dbReference>
<evidence type="ECO:0000313" key="2">
    <source>
        <dbReference type="Proteomes" id="UP001290101"/>
    </source>
</evidence>
<accession>A0ABU5JQ03</accession>
<gene>
    <name evidence="1" type="ORF">U2F25_35715</name>
</gene>
<name>A0ABU5JQ03_9ACTN</name>
<organism evidence="1 2">
    <name type="scientific">Micromonospora sicca</name>
    <dbReference type="NCBI Taxonomy" id="2202420"/>
    <lineage>
        <taxon>Bacteria</taxon>
        <taxon>Bacillati</taxon>
        <taxon>Actinomycetota</taxon>
        <taxon>Actinomycetes</taxon>
        <taxon>Micromonosporales</taxon>
        <taxon>Micromonosporaceae</taxon>
        <taxon>Micromonospora</taxon>
    </lineage>
</organism>
<dbReference type="Proteomes" id="UP001290101">
    <property type="component" value="Unassembled WGS sequence"/>
</dbReference>
<evidence type="ECO:0000313" key="1">
    <source>
        <dbReference type="EMBL" id="MDZ5494715.1"/>
    </source>
</evidence>
<dbReference type="EMBL" id="JAXOTQ010000131">
    <property type="protein sequence ID" value="MDZ5494715.1"/>
    <property type="molecule type" value="Genomic_DNA"/>
</dbReference>
<evidence type="ECO:0008006" key="3">
    <source>
        <dbReference type="Google" id="ProtNLM"/>
    </source>
</evidence>
<sequence length="74" mass="8777">MRRHRLHRGGDRGANHALHTIALCRMRYDQRTQAYVHRRITEGLSKQEILRCLKRYIVRDVYTALLADFIALTT</sequence>
<keyword evidence="2" id="KW-1185">Reference proteome</keyword>
<comment type="caution">
    <text evidence="1">The sequence shown here is derived from an EMBL/GenBank/DDBJ whole genome shotgun (WGS) entry which is preliminary data.</text>
</comment>
<protein>
    <recommendedName>
        <fullName evidence="3">IS110 family transposase</fullName>
    </recommendedName>
</protein>
<reference evidence="1 2" key="1">
    <citation type="submission" date="2023-12" db="EMBL/GenBank/DDBJ databases">
        <title>Micromonospora sp. nov., isolated from Atacama Desert.</title>
        <authorList>
            <person name="Carro L."/>
            <person name="Golinska P."/>
            <person name="Klenk H.-P."/>
            <person name="Goodfellow M."/>
        </authorList>
    </citation>
    <scope>NUCLEOTIDE SEQUENCE [LARGE SCALE GENOMIC DNA]</scope>
    <source>
        <strain evidence="1 2">4G53</strain>
    </source>
</reference>
<proteinExistence type="predicted"/>